<reference evidence="2" key="1">
    <citation type="submission" date="2025-08" db="UniProtKB">
        <authorList>
            <consortium name="Ensembl"/>
        </authorList>
    </citation>
    <scope>IDENTIFICATION</scope>
</reference>
<feature type="compositionally biased region" description="Polar residues" evidence="1">
    <location>
        <begin position="1"/>
        <end position="12"/>
    </location>
</feature>
<feature type="region of interest" description="Disordered" evidence="1">
    <location>
        <begin position="1"/>
        <end position="23"/>
    </location>
</feature>
<evidence type="ECO:0000313" key="2">
    <source>
        <dbReference type="Ensembl" id="ENSCCEP00000025437.1"/>
    </source>
</evidence>
<evidence type="ECO:0000256" key="1">
    <source>
        <dbReference type="SAM" id="MobiDB-lite"/>
    </source>
</evidence>
<accession>A0A8C0VRU4</accession>
<evidence type="ECO:0000313" key="3">
    <source>
        <dbReference type="Proteomes" id="UP000694410"/>
    </source>
</evidence>
<organism evidence="2 3">
    <name type="scientific">Cyanistes caeruleus</name>
    <name type="common">Eurasian blue tit</name>
    <name type="synonym">Parus caeruleus</name>
    <dbReference type="NCBI Taxonomy" id="156563"/>
    <lineage>
        <taxon>Eukaryota</taxon>
        <taxon>Metazoa</taxon>
        <taxon>Chordata</taxon>
        <taxon>Craniata</taxon>
        <taxon>Vertebrata</taxon>
        <taxon>Euteleostomi</taxon>
        <taxon>Archelosauria</taxon>
        <taxon>Archosauria</taxon>
        <taxon>Dinosauria</taxon>
        <taxon>Saurischia</taxon>
        <taxon>Theropoda</taxon>
        <taxon>Coelurosauria</taxon>
        <taxon>Aves</taxon>
        <taxon>Neognathae</taxon>
        <taxon>Neoaves</taxon>
        <taxon>Telluraves</taxon>
        <taxon>Australaves</taxon>
        <taxon>Passeriformes</taxon>
        <taxon>Paridae</taxon>
        <taxon>Cyanistes</taxon>
    </lineage>
</organism>
<dbReference type="Proteomes" id="UP000694410">
    <property type="component" value="Unplaced"/>
</dbReference>
<protein>
    <submittedName>
        <fullName evidence="2">Uncharacterized protein</fullName>
    </submittedName>
</protein>
<reference evidence="2" key="2">
    <citation type="submission" date="2025-09" db="UniProtKB">
        <authorList>
            <consortium name="Ensembl"/>
        </authorList>
    </citation>
    <scope>IDENTIFICATION</scope>
</reference>
<sequence>MVSTRRCWTQTRQGDKGGMGHRSPLYTLKPPAAELGTVLGASCLSVPIMLAPGEQLFEGFSFSLMSSASWLVPTQLHQNELKLTQSFC</sequence>
<dbReference type="Ensembl" id="ENSCCET00000037945.1">
    <property type="protein sequence ID" value="ENSCCEP00000025437.1"/>
    <property type="gene ID" value="ENSCCEG00000022445.1"/>
</dbReference>
<name>A0A8C0VRU4_CYACU</name>
<proteinExistence type="predicted"/>
<keyword evidence="3" id="KW-1185">Reference proteome</keyword>
<dbReference type="AlphaFoldDB" id="A0A8C0VRU4"/>